<dbReference type="Gene3D" id="3.30.565.10">
    <property type="entry name" value="Histidine kinase-like ATPase, C-terminal domain"/>
    <property type="match status" value="1"/>
</dbReference>
<feature type="compositionally biased region" description="Polar residues" evidence="2">
    <location>
        <begin position="1"/>
        <end position="10"/>
    </location>
</feature>
<keyword evidence="1" id="KW-0808">Transferase</keyword>
<comment type="caution">
    <text evidence="4">The sequence shown here is derived from an EMBL/GenBank/DDBJ whole genome shotgun (WGS) entry which is preliminary data.</text>
</comment>
<evidence type="ECO:0000259" key="3">
    <source>
        <dbReference type="Pfam" id="PF13581"/>
    </source>
</evidence>
<organism evidence="4 5">
    <name type="scientific">Kutzneria viridogrisea</name>
    <dbReference type="NCBI Taxonomy" id="47990"/>
    <lineage>
        <taxon>Bacteria</taxon>
        <taxon>Bacillati</taxon>
        <taxon>Actinomycetota</taxon>
        <taxon>Actinomycetes</taxon>
        <taxon>Pseudonocardiales</taxon>
        <taxon>Pseudonocardiaceae</taxon>
        <taxon>Kutzneria</taxon>
    </lineage>
</organism>
<dbReference type="RefSeq" id="WP_182836681.1">
    <property type="nucleotide sequence ID" value="NZ_BAAABQ010000007.1"/>
</dbReference>
<dbReference type="PANTHER" id="PTHR35526">
    <property type="entry name" value="ANTI-SIGMA-F FACTOR RSBW-RELATED"/>
    <property type="match status" value="1"/>
</dbReference>
<dbReference type="Pfam" id="PF13581">
    <property type="entry name" value="HATPase_c_2"/>
    <property type="match status" value="1"/>
</dbReference>
<dbReference type="SUPFAM" id="SSF55874">
    <property type="entry name" value="ATPase domain of HSP90 chaperone/DNA topoisomerase II/histidine kinase"/>
    <property type="match status" value="1"/>
</dbReference>
<gene>
    <name evidence="4" type="ORF">BC739_001483</name>
</gene>
<dbReference type="Proteomes" id="UP000517916">
    <property type="component" value="Unassembled WGS sequence"/>
</dbReference>
<keyword evidence="1" id="KW-0418">Kinase</keyword>
<dbReference type="PANTHER" id="PTHR35526:SF3">
    <property type="entry name" value="ANTI-SIGMA-F FACTOR RSBW"/>
    <property type="match status" value="1"/>
</dbReference>
<dbReference type="InterPro" id="IPR050267">
    <property type="entry name" value="Anti-sigma-factor_SerPK"/>
</dbReference>
<keyword evidence="1" id="KW-0723">Serine/threonine-protein kinase</keyword>
<evidence type="ECO:0000313" key="5">
    <source>
        <dbReference type="Proteomes" id="UP000517916"/>
    </source>
</evidence>
<dbReference type="InterPro" id="IPR003594">
    <property type="entry name" value="HATPase_dom"/>
</dbReference>
<reference evidence="4 5" key="1">
    <citation type="submission" date="2020-08" db="EMBL/GenBank/DDBJ databases">
        <title>Genomic Encyclopedia of Archaeal and Bacterial Type Strains, Phase II (KMG-II): from individual species to whole genera.</title>
        <authorList>
            <person name="Goeker M."/>
        </authorList>
    </citation>
    <scope>NUCLEOTIDE SEQUENCE [LARGE SCALE GENOMIC DNA]</scope>
    <source>
        <strain evidence="4 5">DSM 43850</strain>
    </source>
</reference>
<evidence type="ECO:0000256" key="1">
    <source>
        <dbReference type="ARBA" id="ARBA00022527"/>
    </source>
</evidence>
<evidence type="ECO:0000313" key="4">
    <source>
        <dbReference type="EMBL" id="MBA8924286.1"/>
    </source>
</evidence>
<accession>A0ABR6BBP6</accession>
<sequence>MTTGADQTVPQGGDGSVPTPVADLRVHAVPAAPEWLAAVRHALGEWAARAGLAADQVADLVQASYEAVANVIDHAYPDTAGRFDVDAVYEREEQRVTVTVTDYGRWRVPRPDARSVRGHGLLLIERLAPEFELIPEPGGTQVYLGWPCPIATGGGPSR</sequence>
<name>A0ABR6BBP6_9PSEU</name>
<feature type="region of interest" description="Disordered" evidence="2">
    <location>
        <begin position="1"/>
        <end position="20"/>
    </location>
</feature>
<dbReference type="EMBL" id="JACJID010000001">
    <property type="protein sequence ID" value="MBA8924286.1"/>
    <property type="molecule type" value="Genomic_DNA"/>
</dbReference>
<protein>
    <submittedName>
        <fullName evidence="4">Anti-sigma regulatory factor (Ser/Thr protein kinase)</fullName>
    </submittedName>
</protein>
<proteinExistence type="predicted"/>
<dbReference type="CDD" id="cd16936">
    <property type="entry name" value="HATPase_RsbW-like"/>
    <property type="match status" value="1"/>
</dbReference>
<evidence type="ECO:0000256" key="2">
    <source>
        <dbReference type="SAM" id="MobiDB-lite"/>
    </source>
</evidence>
<feature type="domain" description="Histidine kinase/HSP90-like ATPase" evidence="3">
    <location>
        <begin position="29"/>
        <end position="146"/>
    </location>
</feature>
<dbReference type="InterPro" id="IPR036890">
    <property type="entry name" value="HATPase_C_sf"/>
</dbReference>
<keyword evidence="5" id="KW-1185">Reference proteome</keyword>